<dbReference type="RefSeq" id="WP_374831702.1">
    <property type="nucleotide sequence ID" value="NZ_JBHEEZ010000010.1"/>
</dbReference>
<proteinExistence type="predicted"/>
<dbReference type="EMBL" id="JBHSEL010000052">
    <property type="protein sequence ID" value="MFC4625116.1"/>
    <property type="molecule type" value="Genomic_DNA"/>
</dbReference>
<protein>
    <submittedName>
        <fullName evidence="1">Uncharacterized protein</fullName>
    </submittedName>
</protein>
<sequence>MSKIMKSPDRITGTLTRCSSQEKRSSLCQSLVEPFSSGNGDSASSADCHATHGAFLIKPEISRMRSNFVCMNAPHKAFYAFGGTKFLAAHVLHPETGFHFPDHEPTGTSVQIVASL</sequence>
<keyword evidence="2" id="KW-1185">Reference proteome</keyword>
<evidence type="ECO:0000313" key="1">
    <source>
        <dbReference type="EMBL" id="MFC4625116.1"/>
    </source>
</evidence>
<comment type="caution">
    <text evidence="1">The sequence shown here is derived from an EMBL/GenBank/DDBJ whole genome shotgun (WGS) entry which is preliminary data.</text>
</comment>
<accession>A0ABV9H6H2</accession>
<dbReference type="Proteomes" id="UP001596042">
    <property type="component" value="Unassembled WGS sequence"/>
</dbReference>
<organism evidence="1 2">
    <name type="scientific">Daeguia caeni</name>
    <dbReference type="NCBI Taxonomy" id="439612"/>
    <lineage>
        <taxon>Bacteria</taxon>
        <taxon>Pseudomonadati</taxon>
        <taxon>Pseudomonadota</taxon>
        <taxon>Alphaproteobacteria</taxon>
        <taxon>Hyphomicrobiales</taxon>
        <taxon>Brucellaceae</taxon>
        <taxon>Daeguia</taxon>
    </lineage>
</organism>
<name>A0ABV9H6H2_9HYPH</name>
<evidence type="ECO:0000313" key="2">
    <source>
        <dbReference type="Proteomes" id="UP001596042"/>
    </source>
</evidence>
<gene>
    <name evidence="1" type="ORF">ACFO1V_07770</name>
</gene>
<reference evidence="2" key="1">
    <citation type="journal article" date="2019" name="Int. J. Syst. Evol. Microbiol.">
        <title>The Global Catalogue of Microorganisms (GCM) 10K type strain sequencing project: providing services to taxonomists for standard genome sequencing and annotation.</title>
        <authorList>
            <consortium name="The Broad Institute Genomics Platform"/>
            <consortium name="The Broad Institute Genome Sequencing Center for Infectious Disease"/>
            <person name="Wu L."/>
            <person name="Ma J."/>
        </authorList>
    </citation>
    <scope>NUCLEOTIDE SEQUENCE [LARGE SCALE GENOMIC DNA]</scope>
    <source>
        <strain evidence="2">CGMCC 1.15731</strain>
    </source>
</reference>